<keyword evidence="3 6" id="KW-0450">Lipoyl</keyword>
<dbReference type="Pfam" id="PF00364">
    <property type="entry name" value="Biotin_lipoyl"/>
    <property type="match status" value="1"/>
</dbReference>
<feature type="domain" description="Lipoyl-binding" evidence="8">
    <location>
        <begin position="1"/>
        <end position="65"/>
    </location>
</feature>
<dbReference type="PROSITE" id="PS00189">
    <property type="entry name" value="LIPOYL"/>
    <property type="match status" value="1"/>
</dbReference>
<evidence type="ECO:0000256" key="3">
    <source>
        <dbReference type="ARBA" id="ARBA00022823"/>
    </source>
</evidence>
<dbReference type="InterPro" id="IPR036625">
    <property type="entry name" value="E3-bd_dom_sf"/>
</dbReference>
<sequence>MTHGNIGTWKKQPGDEVVPGDVLVEIETDKAQMDFECQEEGYLAKILVDSGAKDVDIRTPIAVLVENKDDIGQFSDFAPTGAPVAEESVLEPATKEEAPAAPAPPKPEKPAAKTAPAPLGSDRIKASPMARALALEHGIALKSVSGSGPQGRIVKSDVEKLISSGGAGATSPAPSIASEAAYEDIPLTNMRKVIAKRLTEAKQQIPHYYQTIEVKMDKINKQTSEGKYRLSVNDFIIKASALALKEVPEVNSAWQGESIRRYKTADICVATATPAGLITPIVAKADTKGLAEISNQVKELAGRARKNELMPHEYQGGSFTISNLGMYGIQSFTAIINPPQSCILAVGSTEQKVVPSPTGEGFVVQDVMKVTLSCDHRVVDGAVGAQWLQAWKKYMENPVTMML</sequence>
<dbReference type="GO" id="GO:0045254">
    <property type="term" value="C:pyruvate dehydrogenase complex"/>
    <property type="evidence" value="ECO:0007669"/>
    <property type="project" value="UniProtKB-UniRule"/>
</dbReference>
<evidence type="ECO:0000313" key="10">
    <source>
        <dbReference type="EMBL" id="RKP25020.1"/>
    </source>
</evidence>
<dbReference type="Gene3D" id="4.10.320.10">
    <property type="entry name" value="E3-binding domain"/>
    <property type="match status" value="1"/>
</dbReference>
<dbReference type="AlphaFoldDB" id="A0A4P9Z0X1"/>
<dbReference type="PROSITE" id="PS50968">
    <property type="entry name" value="BIOTINYL_LIPOYL"/>
    <property type="match status" value="1"/>
</dbReference>
<reference evidence="11" key="1">
    <citation type="journal article" date="2018" name="Nat. Microbiol.">
        <title>Leveraging single-cell genomics to expand the fungal tree of life.</title>
        <authorList>
            <person name="Ahrendt S.R."/>
            <person name="Quandt C.A."/>
            <person name="Ciobanu D."/>
            <person name="Clum A."/>
            <person name="Salamov A."/>
            <person name="Andreopoulos B."/>
            <person name="Cheng J.F."/>
            <person name="Woyke T."/>
            <person name="Pelin A."/>
            <person name="Henrissat B."/>
            <person name="Reynolds N.K."/>
            <person name="Benny G.L."/>
            <person name="Smith M.E."/>
            <person name="James T.Y."/>
            <person name="Grigoriev I.V."/>
        </authorList>
    </citation>
    <scope>NUCLEOTIDE SEQUENCE [LARGE SCALE GENOMIC DNA]</scope>
    <source>
        <strain evidence="11">Benny S71-1</strain>
    </source>
</reference>
<dbReference type="InterPro" id="IPR000089">
    <property type="entry name" value="Biotin_lipoyl"/>
</dbReference>
<dbReference type="SUPFAM" id="SSF51230">
    <property type="entry name" value="Single hybrid motif"/>
    <property type="match status" value="1"/>
</dbReference>
<dbReference type="Pfam" id="PF00198">
    <property type="entry name" value="2-oxoacid_dh"/>
    <property type="match status" value="1"/>
</dbReference>
<comment type="function">
    <text evidence="6">The pyruvate dehydrogenase complex catalyzes the overall conversion of pyruvate to acetyl-CoA and CO(2).</text>
</comment>
<dbReference type="GO" id="GO:0004742">
    <property type="term" value="F:dihydrolipoyllysine-residue acetyltransferase activity"/>
    <property type="evidence" value="ECO:0007669"/>
    <property type="project" value="UniProtKB-UniRule"/>
</dbReference>
<dbReference type="Gene3D" id="2.40.50.100">
    <property type="match status" value="1"/>
</dbReference>
<dbReference type="Pfam" id="PF02817">
    <property type="entry name" value="E3_binding"/>
    <property type="match status" value="1"/>
</dbReference>
<dbReference type="FunFam" id="2.40.50.100:FF:000010">
    <property type="entry name" value="Acetyltransferase component of pyruvate dehydrogenase complex"/>
    <property type="match status" value="1"/>
</dbReference>
<dbReference type="InterPro" id="IPR045257">
    <property type="entry name" value="E2/Pdx1"/>
</dbReference>
<keyword evidence="4" id="KW-0809">Transit peptide</keyword>
<dbReference type="InterPro" id="IPR011053">
    <property type="entry name" value="Single_hybrid_motif"/>
</dbReference>
<evidence type="ECO:0000256" key="7">
    <source>
        <dbReference type="SAM" id="MobiDB-lite"/>
    </source>
</evidence>
<evidence type="ECO:0000256" key="4">
    <source>
        <dbReference type="ARBA" id="ARBA00022946"/>
    </source>
</evidence>
<organism evidence="10 11">
    <name type="scientific">Syncephalis pseudoplumigaleata</name>
    <dbReference type="NCBI Taxonomy" id="1712513"/>
    <lineage>
        <taxon>Eukaryota</taxon>
        <taxon>Fungi</taxon>
        <taxon>Fungi incertae sedis</taxon>
        <taxon>Zoopagomycota</taxon>
        <taxon>Zoopagomycotina</taxon>
        <taxon>Zoopagomycetes</taxon>
        <taxon>Zoopagales</taxon>
        <taxon>Piptocephalidaceae</taxon>
        <taxon>Syncephalis</taxon>
    </lineage>
</organism>
<evidence type="ECO:0000256" key="2">
    <source>
        <dbReference type="ARBA" id="ARBA00022679"/>
    </source>
</evidence>
<evidence type="ECO:0000313" key="11">
    <source>
        <dbReference type="Proteomes" id="UP000278143"/>
    </source>
</evidence>
<dbReference type="SUPFAM" id="SSF47005">
    <property type="entry name" value="Peripheral subunit-binding domain of 2-oxo acid dehydrogenase complex"/>
    <property type="match status" value="1"/>
</dbReference>
<comment type="cofactor">
    <cofactor evidence="6">
        <name>(R)-lipoate</name>
        <dbReference type="ChEBI" id="CHEBI:83088"/>
    </cofactor>
    <text evidence="6">Binds 1 lipoyl cofactor covalently.</text>
</comment>
<dbReference type="EC" id="2.3.1.12" evidence="6"/>
<dbReference type="SUPFAM" id="SSF52777">
    <property type="entry name" value="CoA-dependent acyltransferases"/>
    <property type="match status" value="1"/>
</dbReference>
<keyword evidence="11" id="KW-1185">Reference proteome</keyword>
<evidence type="ECO:0000259" key="9">
    <source>
        <dbReference type="PROSITE" id="PS51826"/>
    </source>
</evidence>
<feature type="domain" description="Peripheral subunit-binding (PSBD)" evidence="9">
    <location>
        <begin position="125"/>
        <end position="162"/>
    </location>
</feature>
<dbReference type="GO" id="GO:0006086">
    <property type="term" value="P:pyruvate decarboxylation to acetyl-CoA"/>
    <property type="evidence" value="ECO:0007669"/>
    <property type="project" value="InterPro"/>
</dbReference>
<keyword evidence="2 6" id="KW-0808">Transferase</keyword>
<protein>
    <recommendedName>
        <fullName evidence="6">Acetyltransferase component of pyruvate dehydrogenase complex</fullName>
        <ecNumber evidence="6">2.3.1.12</ecNumber>
    </recommendedName>
</protein>
<comment type="similarity">
    <text evidence="1 6">Belongs to the 2-oxoacid dehydrogenase family.</text>
</comment>
<keyword evidence="5 6" id="KW-0012">Acyltransferase</keyword>
<evidence type="ECO:0000256" key="6">
    <source>
        <dbReference type="RuleBase" id="RU361137"/>
    </source>
</evidence>
<dbReference type="Proteomes" id="UP000278143">
    <property type="component" value="Unassembled WGS sequence"/>
</dbReference>
<dbReference type="Gene3D" id="3.30.559.10">
    <property type="entry name" value="Chloramphenicol acetyltransferase-like domain"/>
    <property type="match status" value="1"/>
</dbReference>
<dbReference type="InterPro" id="IPR003016">
    <property type="entry name" value="2-oxoA_DH_lipoyl-BS"/>
</dbReference>
<dbReference type="InterPro" id="IPR006257">
    <property type="entry name" value="LAT1"/>
</dbReference>
<feature type="region of interest" description="Disordered" evidence="7">
    <location>
        <begin position="88"/>
        <end position="122"/>
    </location>
</feature>
<dbReference type="OrthoDB" id="537444at2759"/>
<evidence type="ECO:0000256" key="1">
    <source>
        <dbReference type="ARBA" id="ARBA00007317"/>
    </source>
</evidence>
<dbReference type="InterPro" id="IPR004167">
    <property type="entry name" value="PSBD"/>
</dbReference>
<dbReference type="InterPro" id="IPR001078">
    <property type="entry name" value="2-oxoacid_DH_actylTfrase"/>
</dbReference>
<dbReference type="EMBL" id="KZ989920">
    <property type="protein sequence ID" value="RKP25020.1"/>
    <property type="molecule type" value="Genomic_DNA"/>
</dbReference>
<dbReference type="NCBIfam" id="TIGR01349">
    <property type="entry name" value="PDHac_trf_mito"/>
    <property type="match status" value="1"/>
</dbReference>
<dbReference type="GO" id="GO:0005739">
    <property type="term" value="C:mitochondrion"/>
    <property type="evidence" value="ECO:0007669"/>
    <property type="project" value="UniProtKB-SubCell"/>
</dbReference>
<evidence type="ECO:0000259" key="8">
    <source>
        <dbReference type="PROSITE" id="PS50968"/>
    </source>
</evidence>
<dbReference type="InterPro" id="IPR023213">
    <property type="entry name" value="CAT-like_dom_sf"/>
</dbReference>
<gene>
    <name evidence="10" type="ORF">SYNPS1DRAFT_22952</name>
</gene>
<evidence type="ECO:0000256" key="5">
    <source>
        <dbReference type="ARBA" id="ARBA00023315"/>
    </source>
</evidence>
<comment type="catalytic activity">
    <reaction evidence="6">
        <text>N(6)-[(R)-dihydrolipoyl]-L-lysyl-[protein] + acetyl-CoA = N(6)-[(R)-S(8)-acetyldihydrolipoyl]-L-lysyl-[protein] + CoA</text>
        <dbReference type="Rhea" id="RHEA:17017"/>
        <dbReference type="Rhea" id="RHEA-COMP:10475"/>
        <dbReference type="Rhea" id="RHEA-COMP:10478"/>
        <dbReference type="ChEBI" id="CHEBI:57287"/>
        <dbReference type="ChEBI" id="CHEBI:57288"/>
        <dbReference type="ChEBI" id="CHEBI:83100"/>
        <dbReference type="ChEBI" id="CHEBI:83111"/>
        <dbReference type="EC" id="2.3.1.12"/>
    </reaction>
</comment>
<name>A0A4P9Z0X1_9FUNG</name>
<dbReference type="PANTHER" id="PTHR23151:SF90">
    <property type="entry name" value="DIHYDROLIPOYLLYSINE-RESIDUE ACETYLTRANSFERASE COMPONENT OF PYRUVATE DEHYDROGENASE COMPLEX, MITOCHONDRIAL-RELATED"/>
    <property type="match status" value="1"/>
</dbReference>
<accession>A0A4P9Z0X1</accession>
<dbReference type="FunFam" id="3.30.559.10:FF:000003">
    <property type="entry name" value="Acetyltransferase component of pyruvate dehydrogenase complex"/>
    <property type="match status" value="1"/>
</dbReference>
<proteinExistence type="inferred from homology"/>
<dbReference type="PROSITE" id="PS51826">
    <property type="entry name" value="PSBD"/>
    <property type="match status" value="1"/>
</dbReference>
<comment type="subcellular location">
    <subcellularLocation>
        <location evidence="6">Mitochondrion</location>
    </subcellularLocation>
</comment>
<dbReference type="PANTHER" id="PTHR23151">
    <property type="entry name" value="DIHYDROLIPOAMIDE ACETYL/SUCCINYL-TRANSFERASE-RELATED"/>
    <property type="match status" value="1"/>
</dbReference>
<dbReference type="CDD" id="cd06849">
    <property type="entry name" value="lipoyl_domain"/>
    <property type="match status" value="1"/>
</dbReference>